<dbReference type="PIRSF" id="PIRSF004681">
    <property type="entry name" value="UCP004681"/>
    <property type="match status" value="1"/>
</dbReference>
<keyword evidence="3" id="KW-1185">Reference proteome</keyword>
<evidence type="ECO:0000256" key="1">
    <source>
        <dbReference type="ARBA" id="ARBA00005534"/>
    </source>
</evidence>
<evidence type="ECO:0008006" key="4">
    <source>
        <dbReference type="Google" id="ProtNLM"/>
    </source>
</evidence>
<dbReference type="NCBIfam" id="TIGR00149">
    <property type="entry name" value="TIGR00149_YjbQ"/>
    <property type="match status" value="1"/>
</dbReference>
<dbReference type="InterPro" id="IPR035917">
    <property type="entry name" value="YjbQ-like_sf"/>
</dbReference>
<dbReference type="PANTHER" id="PTHR30615">
    <property type="entry name" value="UNCHARACTERIZED PROTEIN YJBQ-RELATED"/>
    <property type="match status" value="1"/>
</dbReference>
<dbReference type="PROSITE" id="PS01314">
    <property type="entry name" value="UPF0047"/>
    <property type="match status" value="1"/>
</dbReference>
<comment type="caution">
    <text evidence="2">The sequence shown here is derived from an EMBL/GenBank/DDBJ whole genome shotgun (WGS) entry which is preliminary data.</text>
</comment>
<accession>A0ABQ0JTJ5</accession>
<sequence>MNDVLPLILLDLPATMDKLQVTTRSHAEFIDITQEVNEILEKREIKEGVCYVYVPHTTAAVTINENADPSVRKDIVNELDRLVPGNGHYTHGEGNAAAHIKATLVGSSISVPISDGKLALGTWQGIYFCEFDGPRRREVFVQIMKRE</sequence>
<protein>
    <recommendedName>
        <fullName evidence="4">Secondary thiamine-phosphate synthase enzyme</fullName>
    </recommendedName>
</protein>
<proteinExistence type="inferred from homology"/>
<evidence type="ECO:0000313" key="3">
    <source>
        <dbReference type="Proteomes" id="UP000032309"/>
    </source>
</evidence>
<evidence type="ECO:0000313" key="2">
    <source>
        <dbReference type="EMBL" id="GAN31754.1"/>
    </source>
</evidence>
<reference evidence="3" key="1">
    <citation type="journal article" date="2015" name="Genome Announc.">
        <title>Draft Genome Sequence of an Anaerobic Ammonium-Oxidizing Bacterium, "Candidatus Brocadia sinica".</title>
        <authorList>
            <person name="Oshiki M."/>
            <person name="Shinyako-Hata K."/>
            <person name="Satoh H."/>
            <person name="Okabe S."/>
        </authorList>
    </citation>
    <scope>NUCLEOTIDE SEQUENCE [LARGE SCALE GENOMIC DNA]</scope>
    <source>
        <strain evidence="3">JPN1</strain>
    </source>
</reference>
<dbReference type="SUPFAM" id="SSF111038">
    <property type="entry name" value="YjbQ-like"/>
    <property type="match status" value="1"/>
</dbReference>
<dbReference type="InterPro" id="IPR001602">
    <property type="entry name" value="UPF0047_YjbQ-like"/>
</dbReference>
<name>A0ABQ0JTJ5_9BACT</name>
<dbReference type="Proteomes" id="UP000032309">
    <property type="component" value="Unassembled WGS sequence"/>
</dbReference>
<dbReference type="PANTHER" id="PTHR30615:SF8">
    <property type="entry name" value="UPF0047 PROTEIN C4A8.02C"/>
    <property type="match status" value="1"/>
</dbReference>
<dbReference type="Gene3D" id="2.60.120.460">
    <property type="entry name" value="YjbQ-like"/>
    <property type="match status" value="1"/>
</dbReference>
<dbReference type="Pfam" id="PF01894">
    <property type="entry name" value="YjbQ"/>
    <property type="match status" value="1"/>
</dbReference>
<comment type="similarity">
    <text evidence="1">Belongs to the UPF0047 family.</text>
</comment>
<dbReference type="EMBL" id="BAFN01000001">
    <property type="protein sequence ID" value="GAN31754.1"/>
    <property type="molecule type" value="Genomic_DNA"/>
</dbReference>
<organism evidence="2 3">
    <name type="scientific">Candidatus Brocadia sinica JPN1</name>
    <dbReference type="NCBI Taxonomy" id="1197129"/>
    <lineage>
        <taxon>Bacteria</taxon>
        <taxon>Pseudomonadati</taxon>
        <taxon>Planctomycetota</taxon>
        <taxon>Candidatus Brocadiia</taxon>
        <taxon>Candidatus Brocadiales</taxon>
        <taxon>Candidatus Brocadiaceae</taxon>
        <taxon>Candidatus Brocadia</taxon>
    </lineage>
</organism>
<gene>
    <name evidence="2" type="ORF">BROSI_A0258</name>
</gene>